<organism evidence="2 3">
    <name type="scientific">Dibothriocephalus latus</name>
    <name type="common">Fish tapeworm</name>
    <name type="synonym">Diphyllobothrium latum</name>
    <dbReference type="NCBI Taxonomy" id="60516"/>
    <lineage>
        <taxon>Eukaryota</taxon>
        <taxon>Metazoa</taxon>
        <taxon>Spiralia</taxon>
        <taxon>Lophotrochozoa</taxon>
        <taxon>Platyhelminthes</taxon>
        <taxon>Cestoda</taxon>
        <taxon>Eucestoda</taxon>
        <taxon>Diphyllobothriidea</taxon>
        <taxon>Diphyllobothriidae</taxon>
        <taxon>Dibothriocephalus</taxon>
    </lineage>
</organism>
<reference evidence="2 3" key="1">
    <citation type="submission" date="2018-11" db="EMBL/GenBank/DDBJ databases">
        <authorList>
            <consortium name="Pathogen Informatics"/>
        </authorList>
    </citation>
    <scope>NUCLEOTIDE SEQUENCE [LARGE SCALE GENOMIC DNA]</scope>
</reference>
<dbReference type="PRINTS" id="PR00837">
    <property type="entry name" value="V5TPXLIKE"/>
</dbReference>
<evidence type="ECO:0000259" key="1">
    <source>
        <dbReference type="SMART" id="SM00198"/>
    </source>
</evidence>
<evidence type="ECO:0000313" key="3">
    <source>
        <dbReference type="Proteomes" id="UP000281553"/>
    </source>
</evidence>
<gene>
    <name evidence="2" type="ORF">DILT_LOCUS15179</name>
</gene>
<dbReference type="Pfam" id="PF00188">
    <property type="entry name" value="CAP"/>
    <property type="match status" value="1"/>
</dbReference>
<evidence type="ECO:0000313" key="2">
    <source>
        <dbReference type="EMBL" id="VDN28460.1"/>
    </source>
</evidence>
<dbReference type="PANTHER" id="PTHR10334">
    <property type="entry name" value="CYSTEINE-RICH SECRETORY PROTEIN-RELATED"/>
    <property type="match status" value="1"/>
</dbReference>
<dbReference type="InterPro" id="IPR034113">
    <property type="entry name" value="SCP_GAPR1-like"/>
</dbReference>
<protein>
    <recommendedName>
        <fullName evidence="1">SCP domain-containing protein</fullName>
    </recommendedName>
</protein>
<dbReference type="SUPFAM" id="SSF55797">
    <property type="entry name" value="PR-1-like"/>
    <property type="match status" value="1"/>
</dbReference>
<dbReference type="EMBL" id="UYRU01077751">
    <property type="protein sequence ID" value="VDN28460.1"/>
    <property type="molecule type" value="Genomic_DNA"/>
</dbReference>
<keyword evidence="3" id="KW-1185">Reference proteome</keyword>
<dbReference type="InterPro" id="IPR035940">
    <property type="entry name" value="CAP_sf"/>
</dbReference>
<dbReference type="SMART" id="SM00198">
    <property type="entry name" value="SCP"/>
    <property type="match status" value="1"/>
</dbReference>
<dbReference type="InterPro" id="IPR001283">
    <property type="entry name" value="CRISP-related"/>
</dbReference>
<feature type="domain" description="SCP" evidence="1">
    <location>
        <begin position="8"/>
        <end position="139"/>
    </location>
</feature>
<accession>A0A3P7MPD9</accession>
<dbReference type="Gene3D" id="3.40.33.10">
    <property type="entry name" value="CAP"/>
    <property type="match status" value="1"/>
</dbReference>
<dbReference type="OrthoDB" id="337038at2759"/>
<dbReference type="CDD" id="cd05382">
    <property type="entry name" value="CAP_GAPR1-like"/>
    <property type="match status" value="1"/>
</dbReference>
<name>A0A3P7MPD9_DIBLA</name>
<sequence length="174" mass="19723">MKYFFFPRARAWHGCKPLVFDEDLAIGALRHAREIIRRKNMHHSPAKDYGENLFLKEGKPGIRVHGAEATQAWYAEVADYDFNQDVQLPCVRFLLCLEGHFSQCIWTDTKRAGFAVASTPDGTIKVVVAQYKPPGNYIGQWIEKVPAPLNGQKPHPKPSDLSELTTLTMEWGIV</sequence>
<dbReference type="InterPro" id="IPR014044">
    <property type="entry name" value="CAP_dom"/>
</dbReference>
<proteinExistence type="predicted"/>
<dbReference type="Proteomes" id="UP000281553">
    <property type="component" value="Unassembled WGS sequence"/>
</dbReference>
<dbReference type="AlphaFoldDB" id="A0A3P7MPD9"/>